<feature type="transmembrane region" description="Helical" evidence="1">
    <location>
        <begin position="359"/>
        <end position="378"/>
    </location>
</feature>
<organism evidence="2">
    <name type="scientific">uncultured Desulfobacterium sp</name>
    <dbReference type="NCBI Taxonomy" id="201089"/>
    <lineage>
        <taxon>Bacteria</taxon>
        <taxon>Pseudomonadati</taxon>
        <taxon>Thermodesulfobacteriota</taxon>
        <taxon>Desulfobacteria</taxon>
        <taxon>Desulfobacterales</taxon>
        <taxon>Desulfobacteriaceae</taxon>
        <taxon>Desulfobacterium</taxon>
        <taxon>environmental samples</taxon>
    </lineage>
</organism>
<dbReference type="EMBL" id="OJIN01000150">
    <property type="protein sequence ID" value="SPD74507.1"/>
    <property type="molecule type" value="Genomic_DNA"/>
</dbReference>
<dbReference type="AlphaFoldDB" id="A0A445MYF2"/>
<protein>
    <submittedName>
        <fullName evidence="2">Putative selenium metabolism protein, YedE family</fullName>
    </submittedName>
</protein>
<keyword evidence="1" id="KW-0812">Transmembrane</keyword>
<dbReference type="InterPro" id="IPR007272">
    <property type="entry name" value="Sulf_transp_TsuA/YedE"/>
</dbReference>
<gene>
    <name evidence="2" type="ORF">PITCH_A2330007</name>
</gene>
<feature type="transmembrane region" description="Helical" evidence="1">
    <location>
        <begin position="26"/>
        <end position="47"/>
    </location>
</feature>
<feature type="transmembrane region" description="Helical" evidence="1">
    <location>
        <begin position="297"/>
        <end position="316"/>
    </location>
</feature>
<accession>A0A445MYF2</accession>
<keyword evidence="1" id="KW-1133">Transmembrane helix</keyword>
<evidence type="ECO:0000313" key="2">
    <source>
        <dbReference type="EMBL" id="SPD74507.1"/>
    </source>
</evidence>
<keyword evidence="1" id="KW-0472">Membrane</keyword>
<dbReference type="InterPro" id="IPR026366">
    <property type="entry name" value="Seleno_YedE"/>
</dbReference>
<proteinExistence type="predicted"/>
<sequence>MVCISEEQNGRTHFNREVKVGNTKNLFATRAGIISVGALIGVLAPLLQKLGNPGNMGICVACFERDITGALGLHRAAVVQYMRPEIIGFVLGSLIAAYIFKEFRPRVGSAPIVRFVLGAFAMIGALVFLGCPWRALLRLAAGDGNAILGLAGLAFGVWIGTLFLKGGYDLGRTAKTYTSVGWLLPLTMLGLLVLMIIFPQVEGEAQSGVLFYSVKGPGSMHAPLTVSLIVGLLIGFLAQRSRFCTMGALRDLILFRQTHLFLGLIAFAVFAFITNLALKQFHPAFTNQPVSHTMHLWNFGGMVVAGLAFALAGGCPGRQLFLAGEGDGDAAVFVFGMIVGAAFSHNFGLASSPEGVGPHGIAAVVIGLLVCLFIGFTMRKKSV</sequence>
<feature type="transmembrane region" description="Helical" evidence="1">
    <location>
        <begin position="218"/>
        <end position="238"/>
    </location>
</feature>
<dbReference type="Pfam" id="PF04143">
    <property type="entry name" value="Sulf_transp"/>
    <property type="match status" value="2"/>
</dbReference>
<feature type="transmembrane region" description="Helical" evidence="1">
    <location>
        <begin position="180"/>
        <end position="198"/>
    </location>
</feature>
<dbReference type="NCBIfam" id="TIGR04112">
    <property type="entry name" value="seleno_YedE"/>
    <property type="match status" value="1"/>
</dbReference>
<feature type="transmembrane region" description="Helical" evidence="1">
    <location>
        <begin position="112"/>
        <end position="135"/>
    </location>
</feature>
<feature type="transmembrane region" description="Helical" evidence="1">
    <location>
        <begin position="81"/>
        <end position="100"/>
    </location>
</feature>
<evidence type="ECO:0000256" key="1">
    <source>
        <dbReference type="SAM" id="Phobius"/>
    </source>
</evidence>
<reference evidence="2" key="1">
    <citation type="submission" date="2018-01" db="EMBL/GenBank/DDBJ databases">
        <authorList>
            <person name="Regsiter A."/>
            <person name="William W."/>
        </authorList>
    </citation>
    <scope>NUCLEOTIDE SEQUENCE</scope>
    <source>
        <strain evidence="2">TRIP AH-1</strain>
    </source>
</reference>
<feature type="transmembrane region" description="Helical" evidence="1">
    <location>
        <begin position="328"/>
        <end position="347"/>
    </location>
</feature>
<name>A0A445MYF2_9BACT</name>
<feature type="transmembrane region" description="Helical" evidence="1">
    <location>
        <begin position="147"/>
        <end position="168"/>
    </location>
</feature>
<feature type="transmembrane region" description="Helical" evidence="1">
    <location>
        <begin position="259"/>
        <end position="277"/>
    </location>
</feature>